<evidence type="ECO:0000313" key="2">
    <source>
        <dbReference type="Proteomes" id="UP001247805"/>
    </source>
</evidence>
<accession>A0ABU3SRK2</accession>
<name>A0ABU3SRK2_9ALTE</name>
<dbReference type="EMBL" id="JAWDIO010000001">
    <property type="protein sequence ID" value="MDU0352626.1"/>
    <property type="molecule type" value="Genomic_DNA"/>
</dbReference>
<dbReference type="Proteomes" id="UP001247805">
    <property type="component" value="Unassembled WGS sequence"/>
</dbReference>
<dbReference type="RefSeq" id="WP_316024336.1">
    <property type="nucleotide sequence ID" value="NZ_JAWDIO010000001.1"/>
</dbReference>
<protein>
    <submittedName>
        <fullName evidence="1">Uncharacterized protein</fullName>
    </submittedName>
</protein>
<proteinExistence type="predicted"/>
<evidence type="ECO:0000313" key="1">
    <source>
        <dbReference type="EMBL" id="MDU0352626.1"/>
    </source>
</evidence>
<organism evidence="1 2">
    <name type="scientific">Paraglaciecola aquimarina</name>
    <dbReference type="NCBI Taxonomy" id="1235557"/>
    <lineage>
        <taxon>Bacteria</taxon>
        <taxon>Pseudomonadati</taxon>
        <taxon>Pseudomonadota</taxon>
        <taxon>Gammaproteobacteria</taxon>
        <taxon>Alteromonadales</taxon>
        <taxon>Alteromonadaceae</taxon>
        <taxon>Paraglaciecola</taxon>
    </lineage>
</organism>
<sequence>MSAVYSHDIAPIIEHPDWNPKASFEIHEFKFISKMQKAGFVSVATSHASAFFAMFSKMMLESDIKEVFQWGNLSNGNYAPEALTQLALYPMVGNQLFSNTVQGHTSIENNRVDGIFSKQPEKDNYDLLLFNFNDKQITQQTPEPLNINLIVNSPAGSQFEYRVANIDSSNNIEQQFFADFRKSNLTIQQGGWRKPNVHPTAPINKALSDEGIAVFRKQAHKYPKNNQLFWGKWHTTQSLPTSSKEAATSLVSIKGLIPSFAVQKYEIRQVKN</sequence>
<gene>
    <name evidence="1" type="ORF">RS130_00680</name>
</gene>
<keyword evidence="2" id="KW-1185">Reference proteome</keyword>
<reference evidence="1 2" key="1">
    <citation type="submission" date="2023-10" db="EMBL/GenBank/DDBJ databases">
        <title>Glaciecola aquimarina strain GGW-M5 nov., isolated from a coastal seawater.</title>
        <authorList>
            <person name="Bayburt H."/>
            <person name="Kim J.M."/>
            <person name="Choi B.J."/>
            <person name="Jeon C.O."/>
        </authorList>
    </citation>
    <scope>NUCLEOTIDE SEQUENCE [LARGE SCALE GENOMIC DNA]</scope>
    <source>
        <strain evidence="1 2">KCTC 32108</strain>
    </source>
</reference>
<comment type="caution">
    <text evidence="1">The sequence shown here is derived from an EMBL/GenBank/DDBJ whole genome shotgun (WGS) entry which is preliminary data.</text>
</comment>